<protein>
    <recommendedName>
        <fullName evidence="4">DRBM domain-containing protein</fullName>
    </recommendedName>
</protein>
<evidence type="ECO:0008006" key="4">
    <source>
        <dbReference type="Google" id="ProtNLM"/>
    </source>
</evidence>
<dbReference type="CDD" id="cd00048">
    <property type="entry name" value="DSRM_SF"/>
    <property type="match status" value="1"/>
</dbReference>
<accession>A0AAJ0DR94</accession>
<dbReference type="EMBL" id="JAWDJX010000009">
    <property type="protein sequence ID" value="KAK3055190.1"/>
    <property type="molecule type" value="Genomic_DNA"/>
</dbReference>
<gene>
    <name evidence="2" type="ORF">LTR09_003743</name>
</gene>
<dbReference type="AlphaFoldDB" id="A0AAJ0DR94"/>
<name>A0AAJ0DR94_9PEZI</name>
<comment type="caution">
    <text evidence="2">The sequence shown here is derived from an EMBL/GenBank/DDBJ whole genome shotgun (WGS) entry which is preliminary data.</text>
</comment>
<dbReference type="SUPFAM" id="SSF54768">
    <property type="entry name" value="dsRNA-binding domain-like"/>
    <property type="match status" value="1"/>
</dbReference>
<organism evidence="2 3">
    <name type="scientific">Extremus antarcticus</name>
    <dbReference type="NCBI Taxonomy" id="702011"/>
    <lineage>
        <taxon>Eukaryota</taxon>
        <taxon>Fungi</taxon>
        <taxon>Dikarya</taxon>
        <taxon>Ascomycota</taxon>
        <taxon>Pezizomycotina</taxon>
        <taxon>Dothideomycetes</taxon>
        <taxon>Dothideomycetidae</taxon>
        <taxon>Mycosphaerellales</taxon>
        <taxon>Extremaceae</taxon>
        <taxon>Extremus</taxon>
    </lineage>
</organism>
<reference evidence="2" key="1">
    <citation type="submission" date="2023-04" db="EMBL/GenBank/DDBJ databases">
        <title>Black Yeasts Isolated from many extreme environments.</title>
        <authorList>
            <person name="Coleine C."/>
            <person name="Stajich J.E."/>
            <person name="Selbmann L."/>
        </authorList>
    </citation>
    <scope>NUCLEOTIDE SEQUENCE</scope>
    <source>
        <strain evidence="2">CCFEE 5312</strain>
    </source>
</reference>
<dbReference type="Gene3D" id="3.30.160.20">
    <property type="match status" value="1"/>
</dbReference>
<feature type="compositionally biased region" description="Polar residues" evidence="1">
    <location>
        <begin position="62"/>
        <end position="75"/>
    </location>
</feature>
<keyword evidence="3" id="KW-1185">Reference proteome</keyword>
<proteinExistence type="predicted"/>
<dbReference type="Proteomes" id="UP001271007">
    <property type="component" value="Unassembled WGS sequence"/>
</dbReference>
<evidence type="ECO:0000313" key="2">
    <source>
        <dbReference type="EMBL" id="KAK3055190.1"/>
    </source>
</evidence>
<evidence type="ECO:0000313" key="3">
    <source>
        <dbReference type="Proteomes" id="UP001271007"/>
    </source>
</evidence>
<sequence>MAGATAVMLPDQEVVLAYRDDPNHLAEQPARLGVITGALEEDDAEMELQDIEEFDLEHPYDPNSTAKFVPQQSTKGKPKPQGSFVPLASISSGSASKLQHMCDQRGIMPDFLYTEIAPERWTAKLELALEIFEITTICSSKKQAKEAVCMLALSGCSLLQGAPGVKRKSSSTLLPQDVDKSENWVGILADLSQKKKVAFAEYQESVNNIHPRQYKCTVSLLGGPETPFGVNIGHFLTKSAAKSSAAKEAVLWLRAQGIIREPPVKRPCPEFQHVTGLDKEELESAPIAVRLHNTVATMGFSQPRFDCHLSKTKLGGVQVGVPIYDAAVAFLDRDVAKEPKLAGAIGRVEQVHGQKKAKEVLSFLQQLQASRFE</sequence>
<evidence type="ECO:0000256" key="1">
    <source>
        <dbReference type="SAM" id="MobiDB-lite"/>
    </source>
</evidence>
<feature type="region of interest" description="Disordered" evidence="1">
    <location>
        <begin position="58"/>
        <end position="82"/>
    </location>
</feature>